<feature type="region of interest" description="Disordered" evidence="9">
    <location>
        <begin position="792"/>
        <end position="812"/>
    </location>
</feature>
<feature type="region of interest" description="Disordered" evidence="9">
    <location>
        <begin position="881"/>
        <end position="920"/>
    </location>
</feature>
<feature type="region of interest" description="Disordered" evidence="9">
    <location>
        <begin position="1053"/>
        <end position="1106"/>
    </location>
</feature>
<gene>
    <name evidence="11" type="primary">Ubap2l</name>
    <name evidence="11" type="ORF">IRECYA_R01757</name>
</gene>
<keyword evidence="6" id="KW-0963">Cytoplasm</keyword>
<dbReference type="InterPro" id="IPR022166">
    <property type="entry name" value="UBAP2/Lig"/>
</dbReference>
<dbReference type="FunFam" id="1.10.8.10:FF:000004">
    <property type="entry name" value="ubiquitin-associated protein 2-like isoform X1"/>
    <property type="match status" value="1"/>
</dbReference>
<feature type="compositionally biased region" description="Polar residues" evidence="9">
    <location>
        <begin position="478"/>
        <end position="492"/>
    </location>
</feature>
<feature type="non-terminal residue" evidence="11">
    <location>
        <position position="1"/>
    </location>
</feature>
<dbReference type="GO" id="GO:0061484">
    <property type="term" value="P:hematopoietic stem cell homeostasis"/>
    <property type="evidence" value="ECO:0007669"/>
    <property type="project" value="TreeGrafter"/>
</dbReference>
<feature type="compositionally biased region" description="Low complexity" evidence="9">
    <location>
        <begin position="890"/>
        <end position="915"/>
    </location>
</feature>
<dbReference type="InterPro" id="IPR009060">
    <property type="entry name" value="UBA-like_sf"/>
</dbReference>
<evidence type="ECO:0000256" key="9">
    <source>
        <dbReference type="SAM" id="MobiDB-lite"/>
    </source>
</evidence>
<comment type="caution">
    <text evidence="11">The sequence shown here is derived from an EMBL/GenBank/DDBJ whole genome shotgun (WGS) entry which is preliminary data.</text>
</comment>
<feature type="region of interest" description="Disordered" evidence="9">
    <location>
        <begin position="694"/>
        <end position="742"/>
    </location>
</feature>
<feature type="compositionally biased region" description="Basic and acidic residues" evidence="9">
    <location>
        <begin position="118"/>
        <end position="132"/>
    </location>
</feature>
<keyword evidence="8" id="KW-0539">Nucleus</keyword>
<comment type="subcellular location">
    <subcellularLocation>
        <location evidence="2">Chromosome</location>
    </subcellularLocation>
    <subcellularLocation>
        <location evidence="3">Cytoplasm</location>
    </subcellularLocation>
    <subcellularLocation>
        <location evidence="1">Nucleus</location>
    </subcellularLocation>
</comment>
<evidence type="ECO:0000256" key="8">
    <source>
        <dbReference type="ARBA" id="ARBA00023242"/>
    </source>
</evidence>
<evidence type="ECO:0000256" key="3">
    <source>
        <dbReference type="ARBA" id="ARBA00004496"/>
    </source>
</evidence>
<dbReference type="EMBL" id="VWZV01005864">
    <property type="protein sequence ID" value="NXI11051.1"/>
    <property type="molecule type" value="Genomic_DNA"/>
</dbReference>
<dbReference type="GO" id="GO:0005737">
    <property type="term" value="C:cytoplasm"/>
    <property type="evidence" value="ECO:0007669"/>
    <property type="project" value="UniProtKB-SubCell"/>
</dbReference>
<feature type="compositionally biased region" description="Polar residues" evidence="9">
    <location>
        <begin position="600"/>
        <end position="653"/>
    </location>
</feature>
<dbReference type="PANTHER" id="PTHR16308">
    <property type="entry name" value="UBIQUITIN ASSOCIATED PROTEIN 2-LIKE/LINGERER"/>
    <property type="match status" value="1"/>
</dbReference>
<feature type="compositionally biased region" description="Low complexity" evidence="9">
    <location>
        <begin position="792"/>
        <end position="803"/>
    </location>
</feature>
<feature type="compositionally biased region" description="Gly residues" evidence="9">
    <location>
        <begin position="157"/>
        <end position="167"/>
    </location>
</feature>
<name>A0A7K9QK22_IRECY</name>
<dbReference type="Gene3D" id="1.10.8.10">
    <property type="entry name" value="DNA helicase RuvA subunit, C-terminal domain"/>
    <property type="match status" value="1"/>
</dbReference>
<dbReference type="PROSITE" id="PS50030">
    <property type="entry name" value="UBA"/>
    <property type="match status" value="1"/>
</dbReference>
<organism evidence="11 12">
    <name type="scientific">Irena cyanogastra</name>
    <name type="common">Philippine fairy-bluebird</name>
    <dbReference type="NCBI Taxonomy" id="175120"/>
    <lineage>
        <taxon>Eukaryota</taxon>
        <taxon>Metazoa</taxon>
        <taxon>Chordata</taxon>
        <taxon>Craniata</taxon>
        <taxon>Vertebrata</taxon>
        <taxon>Euteleostomi</taxon>
        <taxon>Archelosauria</taxon>
        <taxon>Archosauria</taxon>
        <taxon>Dinosauria</taxon>
        <taxon>Saurischia</taxon>
        <taxon>Theropoda</taxon>
        <taxon>Coelurosauria</taxon>
        <taxon>Aves</taxon>
        <taxon>Neognathae</taxon>
        <taxon>Neoaves</taxon>
        <taxon>Telluraves</taxon>
        <taxon>Australaves</taxon>
        <taxon>Passeriformes</taxon>
        <taxon>Corvoidea</taxon>
        <taxon>Irenidae</taxon>
        <taxon>Irena</taxon>
    </lineage>
</organism>
<dbReference type="GO" id="GO:0005694">
    <property type="term" value="C:chromosome"/>
    <property type="evidence" value="ECO:0007669"/>
    <property type="project" value="UniProtKB-SubCell"/>
</dbReference>
<feature type="region of interest" description="Disordered" evidence="9">
    <location>
        <begin position="92"/>
        <end position="229"/>
    </location>
</feature>
<dbReference type="CDD" id="cd14277">
    <property type="entry name" value="UBA_UBP2_like"/>
    <property type="match status" value="1"/>
</dbReference>
<dbReference type="InterPro" id="IPR015940">
    <property type="entry name" value="UBA"/>
</dbReference>
<evidence type="ECO:0000256" key="7">
    <source>
        <dbReference type="ARBA" id="ARBA00022553"/>
    </source>
</evidence>
<evidence type="ECO:0000313" key="12">
    <source>
        <dbReference type="Proteomes" id="UP000530962"/>
    </source>
</evidence>
<protein>
    <submittedName>
        <fullName evidence="11">UBP2L protein</fullName>
    </submittedName>
</protein>
<feature type="compositionally biased region" description="Basic residues" evidence="9">
    <location>
        <begin position="133"/>
        <end position="145"/>
    </location>
</feature>
<keyword evidence="5" id="KW-0488">Methylation</keyword>
<feature type="region of interest" description="Disordered" evidence="9">
    <location>
        <begin position="1"/>
        <end position="33"/>
    </location>
</feature>
<feature type="compositionally biased region" description="Low complexity" evidence="9">
    <location>
        <begin position="493"/>
        <end position="504"/>
    </location>
</feature>
<proteinExistence type="predicted"/>
<dbReference type="Proteomes" id="UP000530962">
    <property type="component" value="Unassembled WGS sequence"/>
</dbReference>
<accession>A0A7K9QK22</accession>
<feature type="region of interest" description="Disordered" evidence="9">
    <location>
        <begin position="460"/>
        <end position="512"/>
    </location>
</feature>
<feature type="compositionally biased region" description="Polar residues" evidence="9">
    <location>
        <begin position="710"/>
        <end position="721"/>
    </location>
</feature>
<reference evidence="11 12" key="1">
    <citation type="submission" date="2019-09" db="EMBL/GenBank/DDBJ databases">
        <title>Bird 10,000 Genomes (B10K) Project - Family phase.</title>
        <authorList>
            <person name="Zhang G."/>
        </authorList>
    </citation>
    <scope>NUCLEOTIDE SEQUENCE [LARGE SCALE GENOMIC DNA]</scope>
    <source>
        <strain evidence="11">B10K-DU-001-26</strain>
        <tissue evidence="11">Muscle</tissue>
    </source>
</reference>
<feature type="domain" description="UBA" evidence="10">
    <location>
        <begin position="49"/>
        <end position="89"/>
    </location>
</feature>
<feature type="compositionally biased region" description="Low complexity" evidence="9">
    <location>
        <begin position="722"/>
        <end position="742"/>
    </location>
</feature>
<feature type="compositionally biased region" description="Low complexity" evidence="9">
    <location>
        <begin position="1072"/>
        <end position="1086"/>
    </location>
</feature>
<dbReference type="SUPFAM" id="SSF46934">
    <property type="entry name" value="UBA-like"/>
    <property type="match status" value="1"/>
</dbReference>
<dbReference type="SMART" id="SM00165">
    <property type="entry name" value="UBA"/>
    <property type="match status" value="1"/>
</dbReference>
<evidence type="ECO:0000256" key="2">
    <source>
        <dbReference type="ARBA" id="ARBA00004286"/>
    </source>
</evidence>
<keyword evidence="4" id="KW-0158">Chromosome</keyword>
<evidence type="ECO:0000256" key="1">
    <source>
        <dbReference type="ARBA" id="ARBA00004123"/>
    </source>
</evidence>
<feature type="region of interest" description="Disordered" evidence="9">
    <location>
        <begin position="600"/>
        <end position="675"/>
    </location>
</feature>
<feature type="compositionally biased region" description="Low complexity" evidence="9">
    <location>
        <begin position="213"/>
        <end position="226"/>
    </location>
</feature>
<keyword evidence="12" id="KW-1185">Reference proteome</keyword>
<keyword evidence="7" id="KW-0597">Phosphoprotein</keyword>
<feature type="non-terminal residue" evidence="11">
    <location>
        <position position="1106"/>
    </location>
</feature>
<dbReference type="AlphaFoldDB" id="A0A7K9QK22"/>
<evidence type="ECO:0000256" key="5">
    <source>
        <dbReference type="ARBA" id="ARBA00022481"/>
    </source>
</evidence>
<dbReference type="GO" id="GO:0005634">
    <property type="term" value="C:nucleus"/>
    <property type="evidence" value="ECO:0007669"/>
    <property type="project" value="UniProtKB-SubCell"/>
</dbReference>
<feature type="compositionally biased region" description="Polar residues" evidence="9">
    <location>
        <begin position="1087"/>
        <end position="1106"/>
    </location>
</feature>
<dbReference type="PANTHER" id="PTHR16308:SF18">
    <property type="entry name" value="UBIQUITIN-ASSOCIATED PROTEIN 2-LIKE"/>
    <property type="match status" value="1"/>
</dbReference>
<feature type="compositionally biased region" description="Low complexity" evidence="9">
    <location>
        <begin position="694"/>
        <end position="709"/>
    </location>
</feature>
<evidence type="ECO:0000256" key="6">
    <source>
        <dbReference type="ARBA" id="ARBA00022490"/>
    </source>
</evidence>
<evidence type="ECO:0000256" key="4">
    <source>
        <dbReference type="ARBA" id="ARBA00022454"/>
    </source>
</evidence>
<dbReference type="Pfam" id="PF12478">
    <property type="entry name" value="UBAP2-Lig"/>
    <property type="match status" value="1"/>
</dbReference>
<sequence>MMTSVGANRARGSWEQTQTQSQTQHKQRPQATAEQIRLAQMISDHNDADFEEKVKQLIDITGKNQDECVIALHDCNGDVNRAINVLLEGNPDTHSWEMVGKKKGVSGQKESGQTEPSEESKENRDRERDFSRRRGGLPRRGRGATRGREFRGQENGLDGGKSGGSSGRGTERGRRGRGRGRGGSGRRGGRFSAQGMGTFNPADYAEPASTDENYGNSNNTWNSTGSFEPDDGTRLDFIGGEGSNYPRKFDTAPGAWRAATEEWGTEDWNEDVETKIFTASNVSSVPLPAENVTITAGQRIDLAVLLGKTPSSMENESTNLESSQTPSLAQPLVFSNSKQSALSQPASGNSFSHHSMVSMLGKGFGDVGEAKGSSTTGSQFLEQFKTAQALAQLAAQHTQPAGSTTAASWDMGSTTQTSSLVQYDLKNPTDSSVHSPFTKRQGFTSTSTMIEVFMQEKQPVVTASTTTPAPPSSPLPSKTNPVPQMSPGSSDNQSSSPQPAQQKLKQQKKKASLTSKIPALAVEMPGSSDISGLNLQFGALQFGSEPVLAEYESTPTTSAAVSQSQSSLYTSSASESSSTISSNQSQESGYQSGTIQTATFTSQNSAQGPLYEQRSTQTRRYPNSISSSPQKDLTQAKNGFSSVQPTPLQTTQAVEGATGPAVKSDSPSAPSIAPLNDGVSASSLLTTASQHSTALSSLSHSEELPSTSTAQLSSALPTQQNSLSSSTSSGRTSTSTLLHTSVESEASLHSSASTFSTSSSTVSAAPPVVSVSSSLSSVSSLGLSLSSNSTVTASTRSSVATTSGKAPPNLPPGVPPLLPNPYIMAPGLLHAYPPQVYGYDDLQMLQTRFPLDYYSIPFPTPTTPLTGRDGSLSSNPYSGDLTKFGRGDASSPAPATTLAQPQQSQTQTHHTTQQTFLNPALPPGYSYTSLPYYTGVPGLPSTFQYGPAVFPVAPTSSKQHGVNVSVNASATPFQQPSGYGSHGYSTGVSVTSSNTGVPDISGSVYSKTQQSFEKQGFHTGTPAASFNLPSALGSGGPINPATAAAYPPTPFMHILTPHQQPHSQILHHHLQQDGQSGSGQRSQGSSIPQKSQANKSAYNSYSWGAN</sequence>
<dbReference type="InterPro" id="IPR051833">
    <property type="entry name" value="TC-DDR_regulator"/>
</dbReference>
<evidence type="ECO:0000259" key="10">
    <source>
        <dbReference type="PROSITE" id="PS50030"/>
    </source>
</evidence>
<evidence type="ECO:0000313" key="11">
    <source>
        <dbReference type="EMBL" id="NXI11051.1"/>
    </source>
</evidence>